<gene>
    <name evidence="6" type="ORF">AVDCRST_MAG81-3720</name>
</gene>
<feature type="repeat" description="WD" evidence="3">
    <location>
        <begin position="492"/>
        <end position="533"/>
    </location>
</feature>
<dbReference type="PANTHER" id="PTHR19879">
    <property type="entry name" value="TRANSCRIPTION INITIATION FACTOR TFIID"/>
    <property type="match status" value="1"/>
</dbReference>
<name>A0A6J4VQA4_9CYAN</name>
<dbReference type="Pfam" id="PF00656">
    <property type="entry name" value="Peptidase_C14"/>
    <property type="match status" value="1"/>
</dbReference>
<feature type="region of interest" description="Disordered" evidence="4">
    <location>
        <begin position="282"/>
        <end position="301"/>
    </location>
</feature>
<dbReference type="InterPro" id="IPR019775">
    <property type="entry name" value="WD40_repeat_CS"/>
</dbReference>
<feature type="repeat" description="WD" evidence="3">
    <location>
        <begin position="618"/>
        <end position="659"/>
    </location>
</feature>
<protein>
    <submittedName>
        <fullName evidence="6">High-affnity carbon uptake protein Hat/HatR</fullName>
    </submittedName>
</protein>
<accession>A0A6J4VQA4</accession>
<dbReference type="InterPro" id="IPR036322">
    <property type="entry name" value="WD40_repeat_dom_sf"/>
</dbReference>
<dbReference type="PANTHER" id="PTHR19879:SF9">
    <property type="entry name" value="TRANSCRIPTION INITIATION FACTOR TFIID SUBUNIT 5"/>
    <property type="match status" value="1"/>
</dbReference>
<dbReference type="SMART" id="SM00320">
    <property type="entry name" value="WD40"/>
    <property type="match status" value="7"/>
</dbReference>
<feature type="repeat" description="WD" evidence="3">
    <location>
        <begin position="660"/>
        <end position="694"/>
    </location>
</feature>
<dbReference type="Pfam" id="PF00400">
    <property type="entry name" value="WD40"/>
    <property type="match status" value="7"/>
</dbReference>
<evidence type="ECO:0000256" key="4">
    <source>
        <dbReference type="SAM" id="MobiDB-lite"/>
    </source>
</evidence>
<dbReference type="PROSITE" id="PS00018">
    <property type="entry name" value="EF_HAND_1"/>
    <property type="match status" value="1"/>
</dbReference>
<dbReference type="InterPro" id="IPR001680">
    <property type="entry name" value="WD40_rpt"/>
</dbReference>
<evidence type="ECO:0000256" key="2">
    <source>
        <dbReference type="ARBA" id="ARBA00022737"/>
    </source>
</evidence>
<dbReference type="GO" id="GO:0006508">
    <property type="term" value="P:proteolysis"/>
    <property type="evidence" value="ECO:0007669"/>
    <property type="project" value="InterPro"/>
</dbReference>
<keyword evidence="2" id="KW-0677">Repeat</keyword>
<evidence type="ECO:0000313" key="6">
    <source>
        <dbReference type="EMBL" id="CAA9585553.1"/>
    </source>
</evidence>
<dbReference type="Gene3D" id="3.40.50.1460">
    <property type="match status" value="1"/>
</dbReference>
<feature type="repeat" description="WD" evidence="3">
    <location>
        <begin position="408"/>
        <end position="449"/>
    </location>
</feature>
<sequence length="694" mass="75377">MAKVALLIEGRIQEPNFNLEAGVTSNVEVFKQVLQNPEVGDFADVKVLNQPERLIIQQAIEAIFRDRQKNDLVLLYFCGCGIRDERGKLYLTTQDTRKDTQGKLVKSTAVPADFLQDVMDDSHSRQQVVILDCWVEGTPPSNYVKEQTQVASAQTQAQSTQQYSIDIKQQLGGPGRAILTAVTAIQNDFQQNSPLAYTNYLIEGLETGAADLNHDGSVSLNELHQYVRRKLQNIVPSAQPEIYHAGTQQIVLAKAPSKHLRPRFGKQAPNLNWYRQLRPIGQASSPAKESSRDPALSTQSSMGVGFASPAVAQTTSIKATTYYPGVPRRTSRSLMVAGMAVLLLGLAGFVYTLQRQQTVQALADQKKYEACLRQASTVQGANINPRIQNLIKQCQVGASWQSLQSQALIGHTASVWSVALSPDGRTLASGSKDRTIKLWSLPAAKLLHTLSGHRGDVLSVAISPDGRTLASGSWDKTIKLWSLPAGKLLHTLSSHGNEVWSVALSPDGRTLASGSNDRTIKLWSLPAGKLLHTLSGHRSDVLSVVISPDGRTLASGSKDRTIKLWSLPAGKLLHTLSGHSGMLRSVAFSPDGQILASSSWDKTIRIWKLPTGKLIRTLAGHAGYVNSVAISSQGQTLASGSDDTTVKLWNLQTGKLLRTLPQHASYVNSVVINLDGNTLASGSQDKNIKVVQRR</sequence>
<reference evidence="6" key="1">
    <citation type="submission" date="2020-02" db="EMBL/GenBank/DDBJ databases">
        <authorList>
            <person name="Meier V. D."/>
        </authorList>
    </citation>
    <scope>NUCLEOTIDE SEQUENCE</scope>
    <source>
        <strain evidence="6">AVDCRST_MAG81</strain>
    </source>
</reference>
<feature type="repeat" description="WD" evidence="3">
    <location>
        <begin position="534"/>
        <end position="575"/>
    </location>
</feature>
<dbReference type="EMBL" id="CADCWO010000195">
    <property type="protein sequence ID" value="CAA9585553.1"/>
    <property type="molecule type" value="Genomic_DNA"/>
</dbReference>
<dbReference type="PROSITE" id="PS50294">
    <property type="entry name" value="WD_REPEATS_REGION"/>
    <property type="match status" value="7"/>
</dbReference>
<keyword evidence="1 3" id="KW-0853">WD repeat</keyword>
<evidence type="ECO:0000256" key="1">
    <source>
        <dbReference type="ARBA" id="ARBA00022574"/>
    </source>
</evidence>
<feature type="domain" description="Peptidase C14 caspase" evidence="5">
    <location>
        <begin position="26"/>
        <end position="240"/>
    </location>
</feature>
<dbReference type="InterPro" id="IPR020472">
    <property type="entry name" value="WD40_PAC1"/>
</dbReference>
<feature type="repeat" description="WD" evidence="3">
    <location>
        <begin position="450"/>
        <end position="491"/>
    </location>
</feature>
<proteinExistence type="predicted"/>
<dbReference type="PROSITE" id="PS50082">
    <property type="entry name" value="WD_REPEATS_2"/>
    <property type="match status" value="7"/>
</dbReference>
<organism evidence="6">
    <name type="scientific">uncultured Synechococcales cyanobacterium</name>
    <dbReference type="NCBI Taxonomy" id="1936017"/>
    <lineage>
        <taxon>Bacteria</taxon>
        <taxon>Bacillati</taxon>
        <taxon>Cyanobacteriota</taxon>
        <taxon>Cyanophyceae</taxon>
        <taxon>Synechococcales</taxon>
        <taxon>environmental samples</taxon>
    </lineage>
</organism>
<dbReference type="CDD" id="cd00200">
    <property type="entry name" value="WD40"/>
    <property type="match status" value="1"/>
</dbReference>
<feature type="repeat" description="WD" evidence="3">
    <location>
        <begin position="576"/>
        <end position="617"/>
    </location>
</feature>
<dbReference type="InterPro" id="IPR011600">
    <property type="entry name" value="Pept_C14_caspase"/>
</dbReference>
<dbReference type="InterPro" id="IPR015943">
    <property type="entry name" value="WD40/YVTN_repeat-like_dom_sf"/>
</dbReference>
<dbReference type="AlphaFoldDB" id="A0A6J4VQA4"/>
<dbReference type="PRINTS" id="PR00320">
    <property type="entry name" value="GPROTEINBRPT"/>
</dbReference>
<dbReference type="InterPro" id="IPR018247">
    <property type="entry name" value="EF_Hand_1_Ca_BS"/>
</dbReference>
<dbReference type="Gene3D" id="2.130.10.10">
    <property type="entry name" value="YVTN repeat-like/Quinoprotein amine dehydrogenase"/>
    <property type="match status" value="3"/>
</dbReference>
<dbReference type="SUPFAM" id="SSF50978">
    <property type="entry name" value="WD40 repeat-like"/>
    <property type="match status" value="1"/>
</dbReference>
<evidence type="ECO:0000256" key="3">
    <source>
        <dbReference type="PROSITE-ProRule" id="PRU00221"/>
    </source>
</evidence>
<dbReference type="PROSITE" id="PS00678">
    <property type="entry name" value="WD_REPEATS_1"/>
    <property type="match status" value="1"/>
</dbReference>
<evidence type="ECO:0000259" key="5">
    <source>
        <dbReference type="Pfam" id="PF00656"/>
    </source>
</evidence>
<dbReference type="GO" id="GO:0004197">
    <property type="term" value="F:cysteine-type endopeptidase activity"/>
    <property type="evidence" value="ECO:0007669"/>
    <property type="project" value="InterPro"/>
</dbReference>